<proteinExistence type="predicted"/>
<accession>A0A6C0J4Q7</accession>
<dbReference type="AlphaFoldDB" id="A0A6C0J4Q7"/>
<organism evidence="1">
    <name type="scientific">viral metagenome</name>
    <dbReference type="NCBI Taxonomy" id="1070528"/>
    <lineage>
        <taxon>unclassified sequences</taxon>
        <taxon>metagenomes</taxon>
        <taxon>organismal metagenomes</taxon>
    </lineage>
</organism>
<sequence>MKLRDEYIIRKQMRMFYNNQNQDSIKAAYINSFGVCRFHVYLHNEFCERVLQKLIKSNDY</sequence>
<evidence type="ECO:0000313" key="1">
    <source>
        <dbReference type="EMBL" id="QHU00622.1"/>
    </source>
</evidence>
<protein>
    <submittedName>
        <fullName evidence="1">Uncharacterized protein</fullName>
    </submittedName>
</protein>
<dbReference type="EMBL" id="MN740328">
    <property type="protein sequence ID" value="QHU00622.1"/>
    <property type="molecule type" value="Genomic_DNA"/>
</dbReference>
<name>A0A6C0J4Q7_9ZZZZ</name>
<reference evidence="1" key="1">
    <citation type="journal article" date="2020" name="Nature">
        <title>Giant virus diversity and host interactions through global metagenomics.</title>
        <authorList>
            <person name="Schulz F."/>
            <person name="Roux S."/>
            <person name="Paez-Espino D."/>
            <person name="Jungbluth S."/>
            <person name="Walsh D.A."/>
            <person name="Denef V.J."/>
            <person name="McMahon K.D."/>
            <person name="Konstantinidis K.T."/>
            <person name="Eloe-Fadrosh E.A."/>
            <person name="Kyrpides N.C."/>
            <person name="Woyke T."/>
        </authorList>
    </citation>
    <scope>NUCLEOTIDE SEQUENCE</scope>
    <source>
        <strain evidence="1">GVMAG-M-3300025860-20</strain>
    </source>
</reference>